<sequence>MRTLLYAHRQSNLAYQSTHGRSSVLESPFGTKKRFDDTVEFDTRSFPDLTSERIQYNSASPSRHRHSMHVCKEGMEICQDAQLRSPKPYLQSIQYRK</sequence>
<protein>
    <submittedName>
        <fullName evidence="1">Uncharacterized protein</fullName>
    </submittedName>
</protein>
<keyword evidence="2" id="KW-1185">Reference proteome</keyword>
<name>A0A507D7K1_9FUNG</name>
<comment type="caution">
    <text evidence="1">The sequence shown here is derived from an EMBL/GenBank/DDBJ whole genome shotgun (WGS) entry which is preliminary data.</text>
</comment>
<evidence type="ECO:0000313" key="2">
    <source>
        <dbReference type="Proteomes" id="UP000317494"/>
    </source>
</evidence>
<proteinExistence type="predicted"/>
<dbReference type="Proteomes" id="UP000317494">
    <property type="component" value="Unassembled WGS sequence"/>
</dbReference>
<dbReference type="AlphaFoldDB" id="A0A507D7K1"/>
<organism evidence="1 2">
    <name type="scientific">Synchytrium endobioticum</name>
    <dbReference type="NCBI Taxonomy" id="286115"/>
    <lineage>
        <taxon>Eukaryota</taxon>
        <taxon>Fungi</taxon>
        <taxon>Fungi incertae sedis</taxon>
        <taxon>Chytridiomycota</taxon>
        <taxon>Chytridiomycota incertae sedis</taxon>
        <taxon>Chytridiomycetes</taxon>
        <taxon>Synchytriales</taxon>
        <taxon>Synchytriaceae</taxon>
        <taxon>Synchytrium</taxon>
    </lineage>
</organism>
<dbReference type="EMBL" id="QEAN01000118">
    <property type="protein sequence ID" value="TPX47335.1"/>
    <property type="molecule type" value="Genomic_DNA"/>
</dbReference>
<evidence type="ECO:0000313" key="1">
    <source>
        <dbReference type="EMBL" id="TPX47335.1"/>
    </source>
</evidence>
<accession>A0A507D7K1</accession>
<gene>
    <name evidence="1" type="ORF">SeMB42_g03365</name>
</gene>
<reference evidence="1 2" key="1">
    <citation type="journal article" date="2019" name="Sci. Rep.">
        <title>Comparative genomics of chytrid fungi reveal insights into the obligate biotrophic and pathogenic lifestyle of Synchytrium endobioticum.</title>
        <authorList>
            <person name="van de Vossenberg B.T.L.H."/>
            <person name="Warris S."/>
            <person name="Nguyen H.D.T."/>
            <person name="van Gent-Pelzer M.P.E."/>
            <person name="Joly D.L."/>
            <person name="van de Geest H.C."/>
            <person name="Bonants P.J.M."/>
            <person name="Smith D.S."/>
            <person name="Levesque C.A."/>
            <person name="van der Lee T.A.J."/>
        </authorList>
    </citation>
    <scope>NUCLEOTIDE SEQUENCE [LARGE SCALE GENOMIC DNA]</scope>
    <source>
        <strain evidence="1 2">MB42</strain>
    </source>
</reference>
<dbReference type="VEuPathDB" id="FungiDB:SeMB42_g03365"/>